<proteinExistence type="predicted"/>
<feature type="compositionally biased region" description="Basic and acidic residues" evidence="2">
    <location>
        <begin position="537"/>
        <end position="547"/>
    </location>
</feature>
<feature type="compositionally biased region" description="Acidic residues" evidence="2">
    <location>
        <begin position="517"/>
        <end position="536"/>
    </location>
</feature>
<reference evidence="5 6" key="1">
    <citation type="submission" date="2024-01" db="EMBL/GenBank/DDBJ databases">
        <authorList>
            <person name="Allen C."/>
            <person name="Tagirdzhanova G."/>
        </authorList>
    </citation>
    <scope>NUCLEOTIDE SEQUENCE [LARGE SCALE GENOMIC DNA]</scope>
    <source>
        <strain evidence="5 6">CBS 573.63</strain>
    </source>
</reference>
<feature type="coiled-coil region" evidence="1">
    <location>
        <begin position="327"/>
        <end position="354"/>
    </location>
</feature>
<comment type="caution">
    <text evidence="5">The sequence shown here is derived from an EMBL/GenBank/DDBJ whole genome shotgun (WGS) entry which is preliminary data.</text>
</comment>
<evidence type="ECO:0000313" key="5">
    <source>
        <dbReference type="EMBL" id="CAK7275441.1"/>
    </source>
</evidence>
<feature type="compositionally biased region" description="Low complexity" evidence="2">
    <location>
        <begin position="433"/>
        <end position="443"/>
    </location>
</feature>
<protein>
    <submittedName>
        <fullName evidence="5">Uncharacterized protein</fullName>
    </submittedName>
</protein>
<gene>
    <name evidence="5" type="ORF">SEPCBS57363_006682</name>
</gene>
<feature type="compositionally biased region" description="Low complexity" evidence="2">
    <location>
        <begin position="459"/>
        <end position="473"/>
    </location>
</feature>
<accession>A0ABP0E6Z7</accession>
<dbReference type="Pfam" id="PF24244">
    <property type="entry name" value="Iec3-like_M"/>
    <property type="match status" value="1"/>
</dbReference>
<feature type="domain" description="INO80 complex subunit 3-like middle region" evidence="4">
    <location>
        <begin position="156"/>
        <end position="331"/>
    </location>
</feature>
<keyword evidence="6" id="KW-1185">Reference proteome</keyword>
<feature type="region of interest" description="Disordered" evidence="2">
    <location>
        <begin position="362"/>
        <end position="402"/>
    </location>
</feature>
<evidence type="ECO:0000256" key="1">
    <source>
        <dbReference type="SAM" id="Coils"/>
    </source>
</evidence>
<feature type="compositionally biased region" description="Polar residues" evidence="2">
    <location>
        <begin position="15"/>
        <end position="32"/>
    </location>
</feature>
<dbReference type="Pfam" id="PF14612">
    <property type="entry name" value="Ino80_Iec3"/>
    <property type="match status" value="1"/>
</dbReference>
<evidence type="ECO:0000259" key="4">
    <source>
        <dbReference type="Pfam" id="PF24244"/>
    </source>
</evidence>
<dbReference type="InterPro" id="IPR032742">
    <property type="entry name" value="Iec3_N"/>
</dbReference>
<dbReference type="InterPro" id="IPR055449">
    <property type="entry name" value="Iec3-like_M"/>
</dbReference>
<keyword evidence="1" id="KW-0175">Coiled coil</keyword>
<evidence type="ECO:0000313" key="6">
    <source>
        <dbReference type="Proteomes" id="UP001642501"/>
    </source>
</evidence>
<dbReference type="Proteomes" id="UP001642501">
    <property type="component" value="Unassembled WGS sequence"/>
</dbReference>
<feature type="region of interest" description="Disordered" evidence="2">
    <location>
        <begin position="432"/>
        <end position="547"/>
    </location>
</feature>
<evidence type="ECO:0000259" key="3">
    <source>
        <dbReference type="Pfam" id="PF14612"/>
    </source>
</evidence>
<sequence length="547" mass="59062">MDSDSTIILQEVKTEGSNSRHSRITEGTPSTATDKDVHATSGDAARGRPCYRSWKKKFYKLRVDFDVSMEANEKLHKEETNALQTTKRLAVEIDRILDLLLDINNTPQIPGSKRIDLSLPRSINSPALDIDAEGGWERRYMDPKNPNVPAPQLASQSLKALLKDVPHLDLDDTSKGYSTRLNDLIATDDNMLAFVTPDFRPAYKKEQHREEKPSPIYPESFLTADDIDNYLWDIDRNIAGRALLANDNPPPMVPTLAPFAHTPGTHIPRIGNGSTAWEELYGRNIVESDLPKMINTTSFWSATNTIARNPTSVYNWLRDNAPKTVFLQEGEATAQALAEAAAEKEKEKEAFAAEIHDFYSGGANGTAGKRKSTGAGAVKKPRAGRVSASGATGARAGKRANGATSVISHEVLADDGPADADLSDDLSLHNVKSASTVAASSSARGGKRKRTLEEIPGYRSKSGSAAAANSSTRANKRKRKSESGNANGDEADVTLSSVMKKRQRKSDADATAVGGDTEIEALSDAGEPADEDMDTGEADRDGSSVEA</sequence>
<evidence type="ECO:0000256" key="2">
    <source>
        <dbReference type="SAM" id="MobiDB-lite"/>
    </source>
</evidence>
<feature type="domain" description="INO80 complex subunit 3 N-terminal" evidence="3">
    <location>
        <begin position="52"/>
        <end position="120"/>
    </location>
</feature>
<dbReference type="EMBL" id="CAWUOM010000233">
    <property type="protein sequence ID" value="CAK7275441.1"/>
    <property type="molecule type" value="Genomic_DNA"/>
</dbReference>
<name>A0ABP0E6Z7_9PEZI</name>
<organism evidence="5 6">
    <name type="scientific">Sporothrix epigloea</name>
    <dbReference type="NCBI Taxonomy" id="1892477"/>
    <lineage>
        <taxon>Eukaryota</taxon>
        <taxon>Fungi</taxon>
        <taxon>Dikarya</taxon>
        <taxon>Ascomycota</taxon>
        <taxon>Pezizomycotina</taxon>
        <taxon>Sordariomycetes</taxon>
        <taxon>Sordariomycetidae</taxon>
        <taxon>Ophiostomatales</taxon>
        <taxon>Ophiostomataceae</taxon>
        <taxon>Sporothrix</taxon>
    </lineage>
</organism>
<feature type="region of interest" description="Disordered" evidence="2">
    <location>
        <begin position="13"/>
        <end position="45"/>
    </location>
</feature>